<protein>
    <recommendedName>
        <fullName evidence="3">Molybdopterin synthase sulfur carrier subunit</fullName>
    </recommendedName>
</protein>
<evidence type="ECO:0000256" key="1">
    <source>
        <dbReference type="ARBA" id="ARBA00022741"/>
    </source>
</evidence>
<evidence type="ECO:0000256" key="3">
    <source>
        <dbReference type="ARBA" id="ARBA00024247"/>
    </source>
</evidence>
<dbReference type="SUPFAM" id="SSF54285">
    <property type="entry name" value="MoaD/ThiS"/>
    <property type="match status" value="1"/>
</dbReference>
<dbReference type="InterPro" id="IPR016155">
    <property type="entry name" value="Mopterin_synth/thiamin_S_b"/>
</dbReference>
<dbReference type="PANTHER" id="PTHR33359">
    <property type="entry name" value="MOLYBDOPTERIN SYNTHASE SULFUR CARRIER SUBUNIT"/>
    <property type="match status" value="1"/>
</dbReference>
<dbReference type="Pfam" id="PF02597">
    <property type="entry name" value="ThiS"/>
    <property type="match status" value="1"/>
</dbReference>
<dbReference type="CDD" id="cd00754">
    <property type="entry name" value="Ubl_MoaD"/>
    <property type="match status" value="1"/>
</dbReference>
<comment type="similarity">
    <text evidence="2">Belongs to the MoaD family.</text>
</comment>
<dbReference type="InterPro" id="IPR012675">
    <property type="entry name" value="Beta-grasp_dom_sf"/>
</dbReference>
<dbReference type="RefSeq" id="WP_152156883.1">
    <property type="nucleotide sequence ID" value="NZ_WEHW01000001.1"/>
</dbReference>
<dbReference type="GO" id="GO:0000166">
    <property type="term" value="F:nucleotide binding"/>
    <property type="evidence" value="ECO:0007669"/>
    <property type="project" value="UniProtKB-KW"/>
</dbReference>
<reference evidence="4 5" key="1">
    <citation type="submission" date="2019-10" db="EMBL/GenBank/DDBJ databases">
        <title>Genome diversity of Sutterella seckii.</title>
        <authorList>
            <person name="Chaplin A.V."/>
            <person name="Sokolova S.R."/>
            <person name="Mosin K.A."/>
            <person name="Ivanova E.L."/>
            <person name="Kochetkova T.O."/>
            <person name="Goltsov A.Y."/>
            <person name="Trofimov D.Y."/>
            <person name="Efimov B.A."/>
        </authorList>
    </citation>
    <scope>NUCLEOTIDE SEQUENCE [LARGE SCALE GENOMIC DNA]</scope>
    <source>
        <strain evidence="4 5">ASD3426</strain>
    </source>
</reference>
<dbReference type="GO" id="GO:1990133">
    <property type="term" value="C:molybdopterin adenylyltransferase complex"/>
    <property type="evidence" value="ECO:0007669"/>
    <property type="project" value="TreeGrafter"/>
</dbReference>
<keyword evidence="1" id="KW-0547">Nucleotide-binding</keyword>
<accession>A0AAI9SE61</accession>
<keyword evidence="5" id="KW-1185">Reference proteome</keyword>
<evidence type="ECO:0000313" key="4">
    <source>
        <dbReference type="EMBL" id="KAB7652942.1"/>
    </source>
</evidence>
<dbReference type="NCBIfam" id="TIGR01682">
    <property type="entry name" value="moaD"/>
    <property type="match status" value="1"/>
</dbReference>
<evidence type="ECO:0000256" key="2">
    <source>
        <dbReference type="ARBA" id="ARBA00024200"/>
    </source>
</evidence>
<sequence>MQVKVLYFASLRDKIGKPGEMMDLLGDASTLAGVRDALIARGEPWDSAFRNLKRIRGAVNQEMAEDDAAVKDGDEVAFFPPVTGG</sequence>
<dbReference type="AlphaFoldDB" id="A0AAI9SE61"/>
<evidence type="ECO:0000313" key="5">
    <source>
        <dbReference type="Proteomes" id="UP000469462"/>
    </source>
</evidence>
<dbReference type="InterPro" id="IPR044672">
    <property type="entry name" value="MOCS2A"/>
</dbReference>
<comment type="caution">
    <text evidence="4">The sequence shown here is derived from an EMBL/GenBank/DDBJ whole genome shotgun (WGS) entry which is preliminary data.</text>
</comment>
<dbReference type="EMBL" id="WEHW01000001">
    <property type="protein sequence ID" value="KAB7652942.1"/>
    <property type="molecule type" value="Genomic_DNA"/>
</dbReference>
<dbReference type="GO" id="GO:0006777">
    <property type="term" value="P:Mo-molybdopterin cofactor biosynthetic process"/>
    <property type="evidence" value="ECO:0007669"/>
    <property type="project" value="InterPro"/>
</dbReference>
<dbReference type="InterPro" id="IPR003749">
    <property type="entry name" value="ThiS/MoaD-like"/>
</dbReference>
<gene>
    <name evidence="4" type="primary">moaD</name>
    <name evidence="4" type="ORF">GBM96_00975</name>
</gene>
<dbReference type="PANTHER" id="PTHR33359:SF1">
    <property type="entry name" value="MOLYBDOPTERIN SYNTHASE SULFUR CARRIER SUBUNIT"/>
    <property type="match status" value="1"/>
</dbReference>
<name>A0AAI9SE61_9BURK</name>
<dbReference type="Gene3D" id="3.10.20.30">
    <property type="match status" value="1"/>
</dbReference>
<dbReference type="Proteomes" id="UP000469462">
    <property type="component" value="Unassembled WGS sequence"/>
</dbReference>
<proteinExistence type="inferred from homology"/>
<organism evidence="4 5">
    <name type="scientific">Sutterella seckii</name>
    <dbReference type="NCBI Taxonomy" id="1944635"/>
    <lineage>
        <taxon>Bacteria</taxon>
        <taxon>Pseudomonadati</taxon>
        <taxon>Pseudomonadota</taxon>
        <taxon>Betaproteobacteria</taxon>
        <taxon>Burkholderiales</taxon>
        <taxon>Sutterellaceae</taxon>
        <taxon>Sutterella</taxon>
    </lineage>
</organism>